<dbReference type="InterPro" id="IPR014718">
    <property type="entry name" value="GH-type_carb-bd"/>
</dbReference>
<dbReference type="GO" id="GO:0033499">
    <property type="term" value="P:galactose catabolic process via UDP-galactose, Leloir pathway"/>
    <property type="evidence" value="ECO:0007669"/>
    <property type="project" value="TreeGrafter"/>
</dbReference>
<comment type="similarity">
    <text evidence="3 9">Belongs to the aldose epimerase family.</text>
</comment>
<feature type="binding site" evidence="12">
    <location>
        <begin position="197"/>
        <end position="199"/>
    </location>
    <ligand>
        <name>beta-D-galactose</name>
        <dbReference type="ChEBI" id="CHEBI:27667"/>
    </ligand>
</feature>
<evidence type="ECO:0000256" key="4">
    <source>
        <dbReference type="ARBA" id="ARBA00011245"/>
    </source>
</evidence>
<evidence type="ECO:0000256" key="10">
    <source>
        <dbReference type="PIRSR" id="PIRSR005096-1"/>
    </source>
</evidence>
<dbReference type="PIRSF" id="PIRSF005096">
    <property type="entry name" value="GALM"/>
    <property type="match status" value="1"/>
</dbReference>
<keyword evidence="14" id="KW-1185">Reference proteome</keyword>
<evidence type="ECO:0000256" key="11">
    <source>
        <dbReference type="PIRSR" id="PIRSR005096-2"/>
    </source>
</evidence>
<dbReference type="Proteomes" id="UP000676169">
    <property type="component" value="Chromosome"/>
</dbReference>
<evidence type="ECO:0000313" key="13">
    <source>
        <dbReference type="EMBL" id="QUE53291.1"/>
    </source>
</evidence>
<evidence type="ECO:0000256" key="2">
    <source>
        <dbReference type="ARBA" id="ARBA00005028"/>
    </source>
</evidence>
<protein>
    <recommendedName>
        <fullName evidence="9">Aldose 1-epimerase</fullName>
        <ecNumber evidence="9">5.1.3.3</ecNumber>
    </recommendedName>
</protein>
<organism evidence="13 14">
    <name type="scientific">Luteolibacter ambystomatis</name>
    <dbReference type="NCBI Taxonomy" id="2824561"/>
    <lineage>
        <taxon>Bacteria</taxon>
        <taxon>Pseudomonadati</taxon>
        <taxon>Verrucomicrobiota</taxon>
        <taxon>Verrucomicrobiia</taxon>
        <taxon>Verrucomicrobiales</taxon>
        <taxon>Verrucomicrobiaceae</taxon>
        <taxon>Luteolibacter</taxon>
    </lineage>
</organism>
<name>A0A975PHI9_9BACT</name>
<feature type="active site" description="Proton acceptor" evidence="10">
    <location>
        <position position="334"/>
    </location>
</feature>
<dbReference type="PANTHER" id="PTHR10091">
    <property type="entry name" value="ALDOSE-1-EPIMERASE"/>
    <property type="match status" value="1"/>
</dbReference>
<comment type="catalytic activity">
    <reaction evidence="9">
        <text>alpha-D-glucose = beta-D-glucose</text>
        <dbReference type="Rhea" id="RHEA:10264"/>
        <dbReference type="ChEBI" id="CHEBI:15903"/>
        <dbReference type="ChEBI" id="CHEBI:17925"/>
        <dbReference type="EC" id="5.1.3.3"/>
    </reaction>
</comment>
<feature type="active site" description="Proton donor" evidence="10">
    <location>
        <position position="197"/>
    </location>
</feature>
<dbReference type="GO" id="GO:0030246">
    <property type="term" value="F:carbohydrate binding"/>
    <property type="evidence" value="ECO:0007669"/>
    <property type="project" value="InterPro"/>
</dbReference>
<dbReference type="SUPFAM" id="SSF74650">
    <property type="entry name" value="Galactose mutarotase-like"/>
    <property type="match status" value="1"/>
</dbReference>
<dbReference type="Pfam" id="PF01263">
    <property type="entry name" value="Aldose_epim"/>
    <property type="match status" value="1"/>
</dbReference>
<evidence type="ECO:0000256" key="3">
    <source>
        <dbReference type="ARBA" id="ARBA00006206"/>
    </source>
</evidence>
<evidence type="ECO:0000313" key="14">
    <source>
        <dbReference type="Proteomes" id="UP000676169"/>
    </source>
</evidence>
<dbReference type="GO" id="GO:0006006">
    <property type="term" value="P:glucose metabolic process"/>
    <property type="evidence" value="ECO:0007669"/>
    <property type="project" value="TreeGrafter"/>
</dbReference>
<dbReference type="Gene3D" id="2.70.98.10">
    <property type="match status" value="1"/>
</dbReference>
<evidence type="ECO:0000256" key="6">
    <source>
        <dbReference type="ARBA" id="ARBA00022553"/>
    </source>
</evidence>
<dbReference type="FunFam" id="2.70.98.10:FF:000003">
    <property type="entry name" value="Aldose 1-epimerase"/>
    <property type="match status" value="1"/>
</dbReference>
<evidence type="ECO:0000256" key="1">
    <source>
        <dbReference type="ARBA" id="ARBA00004496"/>
    </source>
</evidence>
<evidence type="ECO:0000256" key="9">
    <source>
        <dbReference type="PIRNR" id="PIRNR005096"/>
    </source>
</evidence>
<dbReference type="InterPro" id="IPR011013">
    <property type="entry name" value="Gal_mutarotase_sf_dom"/>
</dbReference>
<feature type="binding site" evidence="11">
    <location>
        <position position="269"/>
    </location>
    <ligand>
        <name>beta-D-galactose</name>
        <dbReference type="ChEBI" id="CHEBI:27667"/>
    </ligand>
</feature>
<evidence type="ECO:0000256" key="7">
    <source>
        <dbReference type="ARBA" id="ARBA00023235"/>
    </source>
</evidence>
<comment type="subunit">
    <text evidence="4">Monomer.</text>
</comment>
<dbReference type="GO" id="GO:0005737">
    <property type="term" value="C:cytoplasm"/>
    <property type="evidence" value="ECO:0007669"/>
    <property type="project" value="UniProtKB-SubCell"/>
</dbReference>
<dbReference type="KEGG" id="lamb:KBB96_07775"/>
<proteinExistence type="inferred from homology"/>
<dbReference type="InterPro" id="IPR047215">
    <property type="entry name" value="Galactose_mutarotase-like"/>
</dbReference>
<dbReference type="GO" id="GO:0004034">
    <property type="term" value="F:aldose 1-epimerase activity"/>
    <property type="evidence" value="ECO:0007669"/>
    <property type="project" value="UniProtKB-EC"/>
</dbReference>
<evidence type="ECO:0000256" key="8">
    <source>
        <dbReference type="ARBA" id="ARBA00023277"/>
    </source>
</evidence>
<keyword evidence="6" id="KW-0597">Phosphoprotein</keyword>
<keyword evidence="7 9" id="KW-0413">Isomerase</keyword>
<gene>
    <name evidence="13" type="ORF">KBB96_07775</name>
</gene>
<dbReference type="CDD" id="cd09019">
    <property type="entry name" value="galactose_mutarotase_like"/>
    <property type="match status" value="1"/>
</dbReference>
<comment type="subcellular location">
    <subcellularLocation>
        <location evidence="1">Cytoplasm</location>
    </subcellularLocation>
</comment>
<keyword evidence="8 9" id="KW-0119">Carbohydrate metabolism</keyword>
<dbReference type="NCBIfam" id="NF008277">
    <property type="entry name" value="PRK11055.1"/>
    <property type="match status" value="1"/>
</dbReference>
<comment type="pathway">
    <text evidence="2 9">Carbohydrate metabolism; hexose metabolism.</text>
</comment>
<dbReference type="InterPro" id="IPR015443">
    <property type="entry name" value="Aldose_1-epimerase"/>
</dbReference>
<feature type="binding site" evidence="12">
    <location>
        <begin position="93"/>
        <end position="94"/>
    </location>
    <ligand>
        <name>beta-D-galactose</name>
        <dbReference type="ChEBI" id="CHEBI:27667"/>
    </ligand>
</feature>
<dbReference type="EMBL" id="CP073100">
    <property type="protein sequence ID" value="QUE53291.1"/>
    <property type="molecule type" value="Genomic_DNA"/>
</dbReference>
<reference evidence="13" key="1">
    <citation type="submission" date="2021-04" db="EMBL/GenBank/DDBJ databases">
        <title>Luteolibacter sp. 32A isolated from the skin of an Anderson's salamander (Ambystoma andersonii).</title>
        <authorList>
            <person name="Spergser J."/>
            <person name="Busse H.-J."/>
        </authorList>
    </citation>
    <scope>NUCLEOTIDE SEQUENCE</scope>
    <source>
        <strain evidence="13">32A</strain>
    </source>
</reference>
<dbReference type="PANTHER" id="PTHR10091:SF0">
    <property type="entry name" value="GALACTOSE MUTAROTASE"/>
    <property type="match status" value="1"/>
</dbReference>
<evidence type="ECO:0000256" key="5">
    <source>
        <dbReference type="ARBA" id="ARBA00022490"/>
    </source>
</evidence>
<dbReference type="InterPro" id="IPR008183">
    <property type="entry name" value="Aldose_1/G6P_1-epimerase"/>
</dbReference>
<evidence type="ECO:0000256" key="12">
    <source>
        <dbReference type="PIRSR" id="PIRSR005096-3"/>
    </source>
</evidence>
<accession>A0A975PHI9</accession>
<keyword evidence="5" id="KW-0963">Cytoplasm</keyword>
<sequence>MLAAATALILPASAAAPKGEPFGTANGKPVEVFTLTNHKGLKLRAMTYGAIVLSLETPDRDGKSADVVLGYKTLDEYIKDTPYFGAVVGRVGNRIAKGKFTLDDKTYTLALNNDPGGIKCSLHGGLKGFDKVVWQGEGVEKDGVQGVKFHYLSKDGEEGYPGNLDVTVIYWLTDDNEWKIDYSATTDKATPVNVTQHSYFNLKGEGNGDILDHEITFKASRFTPVDAGLIPTGRLQPVEGTPFDFTTPHKVGERVNAEDEQLKFGGGYDHNWVLDNQSGGLALAAVVHEPTTGRTMEILTTEPGLQFYCGNFLDGQLTGKSGKPYNHRNALVFETQHYPDSPNQPTFPSIILKPGKTMKSTTVYRFGLKSGK</sequence>
<dbReference type="AlphaFoldDB" id="A0A975PHI9"/>
<dbReference type="EC" id="5.1.3.3" evidence="9"/>